<dbReference type="RefSeq" id="WP_129728196.1">
    <property type="nucleotide sequence ID" value="NZ_JAPCYI010000001.1"/>
</dbReference>
<name>A0ABV5WB79_9BACI</name>
<reference evidence="1 2" key="1">
    <citation type="submission" date="2024-09" db="EMBL/GenBank/DDBJ databases">
        <authorList>
            <person name="Sun Q."/>
            <person name="Mori K."/>
        </authorList>
    </citation>
    <scope>NUCLEOTIDE SEQUENCE [LARGE SCALE GENOMIC DNA]</scope>
    <source>
        <strain evidence="1 2">JCM 11201</strain>
    </source>
</reference>
<dbReference type="Proteomes" id="UP001589609">
    <property type="component" value="Unassembled WGS sequence"/>
</dbReference>
<organism evidence="1 2">
    <name type="scientific">Ectobacillus funiculus</name>
    <dbReference type="NCBI Taxonomy" id="137993"/>
    <lineage>
        <taxon>Bacteria</taxon>
        <taxon>Bacillati</taxon>
        <taxon>Bacillota</taxon>
        <taxon>Bacilli</taxon>
        <taxon>Bacillales</taxon>
        <taxon>Bacillaceae</taxon>
        <taxon>Ectobacillus</taxon>
    </lineage>
</organism>
<proteinExistence type="predicted"/>
<gene>
    <name evidence="1" type="ORF">ACFFMS_03700</name>
</gene>
<evidence type="ECO:0000313" key="2">
    <source>
        <dbReference type="Proteomes" id="UP001589609"/>
    </source>
</evidence>
<protein>
    <submittedName>
        <fullName evidence="1">Cytoplasmic protein</fullName>
    </submittedName>
</protein>
<keyword evidence="2" id="KW-1185">Reference proteome</keyword>
<evidence type="ECO:0000313" key="1">
    <source>
        <dbReference type="EMBL" id="MFB9757646.1"/>
    </source>
</evidence>
<sequence length="98" mass="11336">MYRTTINGKEVIVKLSTKLGKEVQERTEIYEAVLSVVERVLPRENQYNFAVHHKNTGLIIGEVHRGEVIVFSVEHIVDQQNIFQQHISNRSFEQGANF</sequence>
<dbReference type="EMBL" id="JBHMAF010000017">
    <property type="protein sequence ID" value="MFB9757646.1"/>
    <property type="molecule type" value="Genomic_DNA"/>
</dbReference>
<accession>A0ABV5WB79</accession>
<comment type="caution">
    <text evidence="1">The sequence shown here is derived from an EMBL/GenBank/DDBJ whole genome shotgun (WGS) entry which is preliminary data.</text>
</comment>